<evidence type="ECO:0000256" key="3">
    <source>
        <dbReference type="SAM" id="MobiDB-lite"/>
    </source>
</evidence>
<dbReference type="InterPro" id="IPR045151">
    <property type="entry name" value="DCAF8"/>
</dbReference>
<reference evidence="4" key="1">
    <citation type="submission" date="2019-11" db="UniProtKB">
        <authorList>
            <consortium name="WormBaseParasite"/>
        </authorList>
    </citation>
    <scope>IDENTIFICATION</scope>
</reference>
<dbReference type="Pfam" id="PF00400">
    <property type="entry name" value="WD40"/>
    <property type="match status" value="2"/>
</dbReference>
<evidence type="ECO:0000313" key="4">
    <source>
        <dbReference type="WBParaSite" id="MCU_007802-RA"/>
    </source>
</evidence>
<dbReference type="WBParaSite" id="MCU_007802-RA">
    <property type="protein sequence ID" value="MCU_007802-RA"/>
    <property type="gene ID" value="MCU_007802"/>
</dbReference>
<dbReference type="InterPro" id="IPR001680">
    <property type="entry name" value="WD40_rpt"/>
</dbReference>
<dbReference type="GO" id="GO:0005737">
    <property type="term" value="C:cytoplasm"/>
    <property type="evidence" value="ECO:0007669"/>
    <property type="project" value="TreeGrafter"/>
</dbReference>
<keyword evidence="1" id="KW-0853">WD repeat</keyword>
<dbReference type="InterPro" id="IPR036322">
    <property type="entry name" value="WD40_repeat_dom_sf"/>
</dbReference>
<feature type="compositionally biased region" description="Polar residues" evidence="3">
    <location>
        <begin position="426"/>
        <end position="446"/>
    </location>
</feature>
<proteinExistence type="predicted"/>
<dbReference type="SUPFAM" id="SSF50978">
    <property type="entry name" value="WD40 repeat-like"/>
    <property type="match status" value="1"/>
</dbReference>
<dbReference type="PROSITE" id="PS00678">
    <property type="entry name" value="WD_REPEATS_1"/>
    <property type="match status" value="1"/>
</dbReference>
<dbReference type="AlphaFoldDB" id="A0A5K3FJ87"/>
<dbReference type="InterPro" id="IPR015943">
    <property type="entry name" value="WD40/YVTN_repeat-like_dom_sf"/>
</dbReference>
<keyword evidence="2" id="KW-0677">Repeat</keyword>
<name>A0A5K3FJ87_MESCO</name>
<dbReference type="Gene3D" id="2.130.10.10">
    <property type="entry name" value="YVTN repeat-like/Quinoprotein amine dehydrogenase"/>
    <property type="match status" value="2"/>
</dbReference>
<organism evidence="4">
    <name type="scientific">Mesocestoides corti</name>
    <name type="common">Flatworm</name>
    <dbReference type="NCBI Taxonomy" id="53468"/>
    <lineage>
        <taxon>Eukaryota</taxon>
        <taxon>Metazoa</taxon>
        <taxon>Spiralia</taxon>
        <taxon>Lophotrochozoa</taxon>
        <taxon>Platyhelminthes</taxon>
        <taxon>Cestoda</taxon>
        <taxon>Eucestoda</taxon>
        <taxon>Cyclophyllidea</taxon>
        <taxon>Mesocestoididae</taxon>
        <taxon>Mesocestoides</taxon>
    </lineage>
</organism>
<evidence type="ECO:0000256" key="2">
    <source>
        <dbReference type="ARBA" id="ARBA00022737"/>
    </source>
</evidence>
<accession>A0A5K3FJ87</accession>
<sequence>MLDGCCPYISDWGFGTSICLRDNPRIFYSLSIGDVIYSHSGCINSIKWDKCGKFILSGGDDRCVAITDVFSDAQEKVLFRKDLRAMSNVFTAKFVPDSSTEMIYAGFRCGCVVRVSVNGGVDSNESQLFFCHKMPVYDILTPQDQENCLLTLSHDRTVRLWDTRMPHCIGRDMQPCGRTCFYGAINSASSAHSRLPLIAPTLKFDFPVTAGDIHPIDGSRSIAVASADGFVRLFDMRLLFSSSMDSLAIGSKQMTPHPYQIVRPLGLVSRSNVSREIRLDYGPLFITSVRFEPPHSPFPMTFRRKWRRLKPQYPGRRLLVSHMYSSVFLFDLDRLEEKVEEFSSATDQVTQFDTSHTERIDETNLPVPETAETPVGETTRDAVNPNAVFAMILIGMMARRRAMLLEQNRLESGQAISEGVVEVESANETENNRSNNGPSSPTNAQSEGGDRIAPFDFASDEMIARVLSSCPRARQISSYAGQRSIRTVIKDSCFWGDGYIMSGSECGHVLAWDRFTGEPVNAIKADSSVVNRLEAHPFLPYLAVSGVDHSFKVIQPAPLPIDEMDESLAEQIRRRKAEAVQLVESNLVRTQQAVENTASLREQLASFRIGRMARLLLSQLAERRSGSVQRNEEDETDDAP</sequence>
<protein>
    <submittedName>
        <fullName evidence="4">WD_REPEATS_REGION domain-containing protein</fullName>
    </submittedName>
</protein>
<dbReference type="PANTHER" id="PTHR15574:SF39">
    <property type="entry name" value="DDB1- AND CUL4-ASSOCIATED FACTOR 6"/>
    <property type="match status" value="1"/>
</dbReference>
<dbReference type="GO" id="GO:0045944">
    <property type="term" value="P:positive regulation of transcription by RNA polymerase II"/>
    <property type="evidence" value="ECO:0007669"/>
    <property type="project" value="TreeGrafter"/>
</dbReference>
<dbReference type="InterPro" id="IPR019775">
    <property type="entry name" value="WD40_repeat_CS"/>
</dbReference>
<feature type="region of interest" description="Disordered" evidence="3">
    <location>
        <begin position="424"/>
        <end position="451"/>
    </location>
</feature>
<dbReference type="GO" id="GO:0080008">
    <property type="term" value="C:Cul4-RING E3 ubiquitin ligase complex"/>
    <property type="evidence" value="ECO:0007669"/>
    <property type="project" value="TreeGrafter"/>
</dbReference>
<evidence type="ECO:0000256" key="1">
    <source>
        <dbReference type="ARBA" id="ARBA00022574"/>
    </source>
</evidence>
<dbReference type="SMART" id="SM00320">
    <property type="entry name" value="WD40"/>
    <property type="match status" value="5"/>
</dbReference>
<dbReference type="PANTHER" id="PTHR15574">
    <property type="entry name" value="WD REPEAT DOMAIN-CONTAINING FAMILY"/>
    <property type="match status" value="1"/>
</dbReference>